<keyword evidence="3" id="KW-1185">Reference proteome</keyword>
<feature type="compositionally biased region" description="Basic and acidic residues" evidence="1">
    <location>
        <begin position="81"/>
        <end position="92"/>
    </location>
</feature>
<gene>
    <name evidence="2" type="ORF">CYMTET_9084</name>
</gene>
<protein>
    <submittedName>
        <fullName evidence="2">Uncharacterized protein</fullName>
    </submittedName>
</protein>
<evidence type="ECO:0000313" key="3">
    <source>
        <dbReference type="Proteomes" id="UP001190700"/>
    </source>
</evidence>
<comment type="caution">
    <text evidence="2">The sequence shown here is derived from an EMBL/GenBank/DDBJ whole genome shotgun (WGS) entry which is preliminary data.</text>
</comment>
<sequence>MISAYLDIGRQRVTVTVMTLMTGRDNRGDRGETAATGLTSSREFTDLVSKDDDEDADDGDDDDEVPFDIKSAISATQGNSEEMKEKDMHNESRLANPSAAKLSSQEAPFEKVKQRKIQGCHRDEADDAEKDVAPRRERVAND</sequence>
<feature type="compositionally biased region" description="Acidic residues" evidence="1">
    <location>
        <begin position="51"/>
        <end position="66"/>
    </location>
</feature>
<name>A0AAE0GRT6_9CHLO</name>
<reference evidence="2 3" key="1">
    <citation type="journal article" date="2015" name="Genome Biol. Evol.">
        <title>Comparative Genomics of a Bacterivorous Green Alga Reveals Evolutionary Causalities and Consequences of Phago-Mixotrophic Mode of Nutrition.</title>
        <authorList>
            <person name="Burns J.A."/>
            <person name="Paasch A."/>
            <person name="Narechania A."/>
            <person name="Kim E."/>
        </authorList>
    </citation>
    <scope>NUCLEOTIDE SEQUENCE [LARGE SCALE GENOMIC DNA]</scope>
    <source>
        <strain evidence="2 3">PLY_AMNH</strain>
    </source>
</reference>
<feature type="region of interest" description="Disordered" evidence="1">
    <location>
        <begin position="23"/>
        <end position="142"/>
    </location>
</feature>
<feature type="compositionally biased region" description="Basic and acidic residues" evidence="1">
    <location>
        <begin position="120"/>
        <end position="142"/>
    </location>
</feature>
<dbReference type="EMBL" id="LGRX02002974">
    <property type="protein sequence ID" value="KAK3283209.1"/>
    <property type="molecule type" value="Genomic_DNA"/>
</dbReference>
<evidence type="ECO:0000313" key="2">
    <source>
        <dbReference type="EMBL" id="KAK3283209.1"/>
    </source>
</evidence>
<accession>A0AAE0GRT6</accession>
<organism evidence="2 3">
    <name type="scientific">Cymbomonas tetramitiformis</name>
    <dbReference type="NCBI Taxonomy" id="36881"/>
    <lineage>
        <taxon>Eukaryota</taxon>
        <taxon>Viridiplantae</taxon>
        <taxon>Chlorophyta</taxon>
        <taxon>Pyramimonadophyceae</taxon>
        <taxon>Pyramimonadales</taxon>
        <taxon>Pyramimonadaceae</taxon>
        <taxon>Cymbomonas</taxon>
    </lineage>
</organism>
<dbReference type="Proteomes" id="UP001190700">
    <property type="component" value="Unassembled WGS sequence"/>
</dbReference>
<proteinExistence type="predicted"/>
<evidence type="ECO:0000256" key="1">
    <source>
        <dbReference type="SAM" id="MobiDB-lite"/>
    </source>
</evidence>
<dbReference type="AlphaFoldDB" id="A0AAE0GRT6"/>